<keyword evidence="3" id="KW-1185">Reference proteome</keyword>
<dbReference type="GeneID" id="7830078"/>
<dbReference type="InParanoid" id="Q22CX8"/>
<dbReference type="Proteomes" id="UP000009168">
    <property type="component" value="Unassembled WGS sequence"/>
</dbReference>
<dbReference type="Pfam" id="PF13516">
    <property type="entry name" value="LRR_6"/>
    <property type="match status" value="2"/>
</dbReference>
<dbReference type="GO" id="GO:0031267">
    <property type="term" value="F:small GTPase binding"/>
    <property type="evidence" value="ECO:0007669"/>
    <property type="project" value="TreeGrafter"/>
</dbReference>
<dbReference type="InterPro" id="IPR032675">
    <property type="entry name" value="LRR_dom_sf"/>
</dbReference>
<dbReference type="GO" id="GO:0006913">
    <property type="term" value="P:nucleocytoplasmic transport"/>
    <property type="evidence" value="ECO:0007669"/>
    <property type="project" value="TreeGrafter"/>
</dbReference>
<organism evidence="2 3">
    <name type="scientific">Tetrahymena thermophila (strain SB210)</name>
    <dbReference type="NCBI Taxonomy" id="312017"/>
    <lineage>
        <taxon>Eukaryota</taxon>
        <taxon>Sar</taxon>
        <taxon>Alveolata</taxon>
        <taxon>Ciliophora</taxon>
        <taxon>Intramacronucleata</taxon>
        <taxon>Oligohymenophorea</taxon>
        <taxon>Hymenostomatida</taxon>
        <taxon>Tetrahymenina</taxon>
        <taxon>Tetrahymenidae</taxon>
        <taxon>Tetrahymena</taxon>
    </lineage>
</organism>
<dbReference type="EMBL" id="GG662521">
    <property type="protein sequence ID" value="EAR83141.3"/>
    <property type="molecule type" value="Genomic_DNA"/>
</dbReference>
<dbReference type="KEGG" id="tet:TTHERM_01014580"/>
<dbReference type="PANTHER" id="PTHR24113:SF15">
    <property type="entry name" value="NACHT DOMAIN-CONTAINING PROTEIN"/>
    <property type="match status" value="1"/>
</dbReference>
<reference evidence="3" key="1">
    <citation type="journal article" date="2006" name="PLoS Biol.">
        <title>Macronuclear genome sequence of the ciliate Tetrahymena thermophila, a model eukaryote.</title>
        <authorList>
            <person name="Eisen J.A."/>
            <person name="Coyne R.S."/>
            <person name="Wu M."/>
            <person name="Wu D."/>
            <person name="Thiagarajan M."/>
            <person name="Wortman J.R."/>
            <person name="Badger J.H."/>
            <person name="Ren Q."/>
            <person name="Amedeo P."/>
            <person name="Jones K.M."/>
            <person name="Tallon L.J."/>
            <person name="Delcher A.L."/>
            <person name="Salzberg S.L."/>
            <person name="Silva J.C."/>
            <person name="Haas B.J."/>
            <person name="Majoros W.H."/>
            <person name="Farzad M."/>
            <person name="Carlton J.M."/>
            <person name="Smith R.K. Jr."/>
            <person name="Garg J."/>
            <person name="Pearlman R.E."/>
            <person name="Karrer K.M."/>
            <person name="Sun L."/>
            <person name="Manning G."/>
            <person name="Elde N.C."/>
            <person name="Turkewitz A.P."/>
            <person name="Asai D.J."/>
            <person name="Wilkes D.E."/>
            <person name="Wang Y."/>
            <person name="Cai H."/>
            <person name="Collins K."/>
            <person name="Stewart B.A."/>
            <person name="Lee S.R."/>
            <person name="Wilamowska K."/>
            <person name="Weinberg Z."/>
            <person name="Ruzzo W.L."/>
            <person name="Wloga D."/>
            <person name="Gaertig J."/>
            <person name="Frankel J."/>
            <person name="Tsao C.-C."/>
            <person name="Gorovsky M.A."/>
            <person name="Keeling P.J."/>
            <person name="Waller R.F."/>
            <person name="Patron N.J."/>
            <person name="Cherry J.M."/>
            <person name="Stover N.A."/>
            <person name="Krieger C.J."/>
            <person name="del Toro C."/>
            <person name="Ryder H.F."/>
            <person name="Williamson S.C."/>
            <person name="Barbeau R.A."/>
            <person name="Hamilton E.P."/>
            <person name="Orias E."/>
        </authorList>
    </citation>
    <scope>NUCLEOTIDE SEQUENCE [LARGE SCALE GENOMIC DNA]</scope>
    <source>
        <strain evidence="3">SB210</strain>
    </source>
</reference>
<dbReference type="PANTHER" id="PTHR24113">
    <property type="entry name" value="RAN GTPASE-ACTIVATING PROTEIN 1"/>
    <property type="match status" value="1"/>
</dbReference>
<dbReference type="GO" id="GO:0005829">
    <property type="term" value="C:cytosol"/>
    <property type="evidence" value="ECO:0007669"/>
    <property type="project" value="TreeGrafter"/>
</dbReference>
<sequence length="1853" mass="214261">MRENYYRIANALLIFIKLILRVLDETTNILYVIEVPFSIISLQKASIFFLLFSPVFQSISWAFIQGQIDLITLSLDNKKGGYIFKKLELSNWADQSPNIFSYYGRSLVLFLFELSYQIYYIIRNLPHGFLYGFFSELKMLTFYFYFKMKDNNLVTASYEDLFVRQLKNELEKVRLEVLSRIRKDVNEYNPDEQPEQKYLTQKTTKQQVLNTGEETAKYSAAIVGGGSSYVQSYLLNSLQGNQNYSEGIDEMEYFEIMRVQGIIYFMTNEKIQKIAKICEFIEFIFESLPFLILQFINNEAEGWENNSRSLTFGATFTFITSFISALINTIQLLNFLVQKEGLSFLFMHRIFANNQKELETYYSQSASPKNQPGSEIHKDTQSVQQQMQQQIIDQQNQLQQTQYQQLLQQQALQQQLMFMQQNSQNACFCNNPACYNFANIFPTTRGFHKSSLKQRSQLFLTGTNSYQDLNNLILTPANSAQTYQGKRSSNTVIQNSIFGGSVASTINNTLNIFSLNQLLPQHSPNRVDRVGMKSMTFDNLNFGTQRNVYNEMNQNHIYTIQNFKRGSHNQQTQISEMLQFENQNQQQKAKESDTHNTSQRQDQQLETVLENQPSLQTQNIQQQQQQQITLQNAQQSTQGNLKLTNIQSILESENEENLLQRSAQIFNYNQVEERKEKIKLRPNLSLNINGHFSTQTDYISPPKKVQLNLVPQIGSEIKPVQMPYQTKVIKSMNMIEENLEKIKEDQSQNKINTEMESNNLINEPNNNGNNIGSASKNKDKQFFFPTQTQMVSQPSDEGLSAKGTETKAEMNPTINIIDLEQETTDLNINNNKKNSLNINNNFNNTNNIQQLSKMKNRFFLNRQSSADVNNQMMLKQPSNIYKNQFEKRIIVRDKDNTLFGNQSLGGTSIHPRGSQNFQSQHQISQYQQNQKNIKHMYQKKSLLDLVKIKKDISIIKVYDPKKAEAISILKQAISNQIKEITFSFPKQKVNSSDIIYYLTKTQIINVERFFLNLCDCNIKSNDIHKILDKLLGEKQKLQKLRAKRSGLIQSQLQKIFTEKGKIKQIKAELQQFYLNIDENESLKKDQNNILKYFSLDLKQIDLLQPTYFIIESPYSKKNKNLKRVYQLIDQLKDSFEKAGQLEISSDLIYEMSLCFKRFGVGIFNDNVVPYYPYQSDIVLISDRFDLASNEDLENFGHACKCLCLAVKQMNIYNMSFFTLSNKYRVSFWNIACQDLSSSNEFFYKLVKEAKKNIFAKGKFGNNTFIINDFSRLNDDDYDNNFIIMRDELHGLNEQSATNFIQQIMMKNLDENAQPQQYFEFIVLKKGHYENQELVTEQNVNLFMEDACRILIETADIQSLFNKLIKIQEKLISLRLQFKNKIDVQDIKQIQRFKNIKYLFLEHQSFEHEAPKNLPQGVNKRTIGNECAKSISDSLQNLSNLYVFGIKMKSNNLSYEGVKHIANGLFEQQKLCKLSIDLTSNYVDKESCQALSQSIKSLDYLNELDLQLGSNQIGNEGMQHMFEAVQDLEQMTQISYDFSKNNIDHESCNILQEYLKCTSQISTLSLNLSQNSLSKEGTIGLSNGLKNLTSLQSLHLYLDNNKIEYEGAAALSEAIKELRYLHTLYLDLSENKIGKQSCSVLSEGFKCLYSMVTFTLKIKNNDIQVQGISCLLENMKQLTGMQQLTLDVGWNDIGNEGAKAIGVGIMNFTYLQQLSLTLSKNEIKIEGAQSICQGLKFLSNLENIYIDLTWNYIGDKGTVYFSDALSKMNNLQTVHLDFHKNQVSDFGAQSLGKSLRQLKKITDLHLDLTSNQIGQSGAERLVHHVRKLYFLQKLNIDISDNNFDYKLFDWINQL</sequence>
<dbReference type="InterPro" id="IPR001611">
    <property type="entry name" value="Leu-rich_rpt"/>
</dbReference>
<gene>
    <name evidence="2" type="ORF">TTHERM_01014580</name>
</gene>
<dbReference type="RefSeq" id="XP_001030804.3">
    <property type="nucleotide sequence ID" value="XM_001030804.3"/>
</dbReference>
<dbReference type="InterPro" id="IPR027038">
    <property type="entry name" value="RanGap"/>
</dbReference>
<proteinExistence type="predicted"/>
<dbReference type="GO" id="GO:0005634">
    <property type="term" value="C:nucleus"/>
    <property type="evidence" value="ECO:0007669"/>
    <property type="project" value="TreeGrafter"/>
</dbReference>
<dbReference type="GO" id="GO:0048471">
    <property type="term" value="C:perinuclear region of cytoplasm"/>
    <property type="evidence" value="ECO:0007669"/>
    <property type="project" value="TreeGrafter"/>
</dbReference>
<dbReference type="SUPFAM" id="SSF52047">
    <property type="entry name" value="RNI-like"/>
    <property type="match status" value="2"/>
</dbReference>
<feature type="region of interest" description="Disordered" evidence="1">
    <location>
        <begin position="581"/>
        <end position="603"/>
    </location>
</feature>
<dbReference type="GO" id="GO:0005096">
    <property type="term" value="F:GTPase activator activity"/>
    <property type="evidence" value="ECO:0007669"/>
    <property type="project" value="InterPro"/>
</dbReference>
<dbReference type="SMART" id="SM00368">
    <property type="entry name" value="LRR_RI"/>
    <property type="match status" value="7"/>
</dbReference>
<accession>Q22CX8</accession>
<evidence type="ECO:0000256" key="1">
    <source>
        <dbReference type="SAM" id="MobiDB-lite"/>
    </source>
</evidence>
<dbReference type="HOGENOM" id="CLU_239278_0_0_1"/>
<dbReference type="Gene3D" id="3.80.10.10">
    <property type="entry name" value="Ribonuclease Inhibitor"/>
    <property type="match status" value="4"/>
</dbReference>
<name>Q22CX8_TETTS</name>
<dbReference type="eggNOG" id="KOG4308">
    <property type="taxonomic scope" value="Eukaryota"/>
</dbReference>
<protein>
    <submittedName>
        <fullName evidence="2">Uncharacterized protein</fullName>
    </submittedName>
</protein>
<evidence type="ECO:0000313" key="2">
    <source>
        <dbReference type="EMBL" id="EAR83141.3"/>
    </source>
</evidence>
<dbReference type="OrthoDB" id="6122308at2759"/>
<evidence type="ECO:0000313" key="3">
    <source>
        <dbReference type="Proteomes" id="UP000009168"/>
    </source>
</evidence>